<protein>
    <recommendedName>
        <fullName evidence="3">Lipoprotein</fullName>
    </recommendedName>
</protein>
<accession>A0A486NDV6</accession>
<gene>
    <name evidence="2" type="ORF">SAMEA4873652_00205</name>
</gene>
<name>A0A486NDV6_KLEPN</name>
<dbReference type="EMBL" id="CAAHCV010000001">
    <property type="protein sequence ID" value="VGL54360.1"/>
    <property type="molecule type" value="Genomic_DNA"/>
</dbReference>
<dbReference type="AlphaFoldDB" id="A0A486NDV6"/>
<organism evidence="2">
    <name type="scientific">Klebsiella pneumoniae</name>
    <dbReference type="NCBI Taxonomy" id="573"/>
    <lineage>
        <taxon>Bacteria</taxon>
        <taxon>Pseudomonadati</taxon>
        <taxon>Pseudomonadota</taxon>
        <taxon>Gammaproteobacteria</taxon>
        <taxon>Enterobacterales</taxon>
        <taxon>Enterobacteriaceae</taxon>
        <taxon>Klebsiella/Raoultella group</taxon>
        <taxon>Klebsiella</taxon>
        <taxon>Klebsiella pneumoniae complex</taxon>
    </lineage>
</organism>
<feature type="signal peptide" evidence="1">
    <location>
        <begin position="1"/>
        <end position="18"/>
    </location>
</feature>
<evidence type="ECO:0008006" key="3">
    <source>
        <dbReference type="Google" id="ProtNLM"/>
    </source>
</evidence>
<evidence type="ECO:0000256" key="1">
    <source>
        <dbReference type="SAM" id="SignalP"/>
    </source>
</evidence>
<evidence type="ECO:0000313" key="2">
    <source>
        <dbReference type="EMBL" id="VGL54360.1"/>
    </source>
</evidence>
<dbReference type="RefSeq" id="WP_048269354.1">
    <property type="nucleotide sequence ID" value="NZ_CAAGZC010000002.1"/>
</dbReference>
<sequence length="258" mass="29980">MKKILLLIMSMLSYHSYAACDESWKKADYEQNIHSYKVINKTFFHSTPDDNSKNNKLFLISNDTFVGFLKSGGYEFGRYTRKDGSIVMGWLKDDDLSETEKTNTPEFNGTDFSIYSPNGNIELSSSFEEFYKAWGKCGKNEQLETGAWSNYISKGDETYKYFDNYWKGFIIRSSNINYKHFGDDFDLYRITTITVINNKYITGRGIYIGMNKNEIINAYGEPTSRSKDKISYHFKNNTLTFMLDNDVIKNIILEESIL</sequence>
<keyword evidence="1" id="KW-0732">Signal</keyword>
<reference evidence="2" key="1">
    <citation type="submission" date="2019-03" db="EMBL/GenBank/DDBJ databases">
        <authorList>
            <consortium name="Pathogen Informatics"/>
        </authorList>
    </citation>
    <scope>NUCLEOTIDE SEQUENCE</scope>
    <source>
        <strain evidence="2">5012STDY7626450</strain>
    </source>
</reference>
<feature type="chain" id="PRO_5030095413" description="Lipoprotein" evidence="1">
    <location>
        <begin position="19"/>
        <end position="258"/>
    </location>
</feature>
<proteinExistence type="predicted"/>